<dbReference type="EMBL" id="JAVRJZ010000009">
    <property type="protein sequence ID" value="KAK2718398.1"/>
    <property type="molecule type" value="Genomic_DNA"/>
</dbReference>
<dbReference type="Pfam" id="PF04057">
    <property type="entry name" value="Rep-A_N"/>
    <property type="match status" value="1"/>
</dbReference>
<feature type="region of interest" description="Disordered" evidence="1">
    <location>
        <begin position="134"/>
        <end position="158"/>
    </location>
</feature>
<evidence type="ECO:0000259" key="2">
    <source>
        <dbReference type="Pfam" id="PF04057"/>
    </source>
</evidence>
<dbReference type="AlphaFoldDB" id="A0AA88HZY9"/>
<name>A0AA88HZY9_ARTSF</name>
<keyword evidence="4" id="KW-1185">Reference proteome</keyword>
<comment type="caution">
    <text evidence="3">The sequence shown here is derived from an EMBL/GenBank/DDBJ whole genome shotgun (WGS) entry which is preliminary data.</text>
</comment>
<dbReference type="GO" id="GO:0005634">
    <property type="term" value="C:nucleus"/>
    <property type="evidence" value="ECO:0007669"/>
    <property type="project" value="InterPro"/>
</dbReference>
<dbReference type="Proteomes" id="UP001187531">
    <property type="component" value="Unassembled WGS sequence"/>
</dbReference>
<dbReference type="InterPro" id="IPR007199">
    <property type="entry name" value="Rep_factor-A_N"/>
</dbReference>
<proteinExistence type="predicted"/>
<evidence type="ECO:0000313" key="3">
    <source>
        <dbReference type="EMBL" id="KAK2718398.1"/>
    </source>
</evidence>
<dbReference type="Gene3D" id="2.40.50.140">
    <property type="entry name" value="Nucleic acid-binding proteins"/>
    <property type="match status" value="1"/>
</dbReference>
<accession>A0AA88HZY9</accession>
<dbReference type="InterPro" id="IPR012340">
    <property type="entry name" value="NA-bd_OB-fold"/>
</dbReference>
<evidence type="ECO:0000256" key="1">
    <source>
        <dbReference type="SAM" id="MobiDB-lite"/>
    </source>
</evidence>
<sequence>MLKLQLTANAVKDLMEGKQLTAVILQILSTKKVGSVTGAERDISHSELHLLYYSRRYQALISDGTYSYGYAMLATQLNGLVTSRQLEDYSIVRVNNPIVKTINKQGKEEKRTVVLRDLEILKRGLEVGRRVGDPVKWTPGASKAASKPQAPAPPLDALSGKQKSFLFAKLS</sequence>
<feature type="domain" description="Replication factor-A protein 1 N-terminal" evidence="2">
    <location>
        <begin position="6"/>
        <end position="122"/>
    </location>
</feature>
<protein>
    <recommendedName>
        <fullName evidence="2">Replication factor-A protein 1 N-terminal domain-containing protein</fullName>
    </recommendedName>
</protein>
<feature type="compositionally biased region" description="Low complexity" evidence="1">
    <location>
        <begin position="139"/>
        <end position="149"/>
    </location>
</feature>
<dbReference type="SUPFAM" id="SSF50249">
    <property type="entry name" value="Nucleic acid-binding proteins"/>
    <property type="match status" value="1"/>
</dbReference>
<dbReference type="GO" id="GO:0003677">
    <property type="term" value="F:DNA binding"/>
    <property type="evidence" value="ECO:0007669"/>
    <property type="project" value="InterPro"/>
</dbReference>
<reference evidence="3" key="1">
    <citation type="submission" date="2023-07" db="EMBL/GenBank/DDBJ databases">
        <title>Chromosome-level genome assembly of Artemia franciscana.</title>
        <authorList>
            <person name="Jo E."/>
        </authorList>
    </citation>
    <scope>NUCLEOTIDE SEQUENCE</scope>
    <source>
        <tissue evidence="3">Whole body</tissue>
    </source>
</reference>
<gene>
    <name evidence="3" type="ORF">QYM36_005639</name>
</gene>
<evidence type="ECO:0000313" key="4">
    <source>
        <dbReference type="Proteomes" id="UP001187531"/>
    </source>
</evidence>
<organism evidence="3 4">
    <name type="scientific">Artemia franciscana</name>
    <name type="common">Brine shrimp</name>
    <name type="synonym">Artemia sanfranciscana</name>
    <dbReference type="NCBI Taxonomy" id="6661"/>
    <lineage>
        <taxon>Eukaryota</taxon>
        <taxon>Metazoa</taxon>
        <taxon>Ecdysozoa</taxon>
        <taxon>Arthropoda</taxon>
        <taxon>Crustacea</taxon>
        <taxon>Branchiopoda</taxon>
        <taxon>Anostraca</taxon>
        <taxon>Artemiidae</taxon>
        <taxon>Artemia</taxon>
    </lineage>
</organism>
<dbReference type="GO" id="GO:0006260">
    <property type="term" value="P:DNA replication"/>
    <property type="evidence" value="ECO:0007669"/>
    <property type="project" value="InterPro"/>
</dbReference>